<evidence type="ECO:0000313" key="1">
    <source>
        <dbReference type="EMBL" id="EZA49797.1"/>
    </source>
</evidence>
<dbReference type="Proteomes" id="UP000053097">
    <property type="component" value="Unassembled WGS sequence"/>
</dbReference>
<sequence length="235" mass="26104">MYQNCFTAGPFTEMKSTLCQVHRWSRPRVHGSPEALWCPSTLDDAATTRPTGERRRCALSISVCNEPFHQFGDIARRITFGMALPTSMTATCNRLHVSGLLHEYTSCSAHVTMAVRGKSSRNAEICGERAGSKFPRHFLLLRRDAKPRRGAQGLFVIWRRVVTGCAPAAFVATATRSNFCAHSAARRRMGHPLSRDAWRVTALSSAATLYPMLPFAPSKLENRRNPRSLVASVTE</sequence>
<dbReference type="AlphaFoldDB" id="A0A026W157"/>
<accession>A0A026W157</accession>
<evidence type="ECO:0000313" key="2">
    <source>
        <dbReference type="Proteomes" id="UP000053097"/>
    </source>
</evidence>
<reference evidence="1 2" key="1">
    <citation type="journal article" date="2014" name="Curr. Biol.">
        <title>The genome of the clonal raider ant Cerapachys biroi.</title>
        <authorList>
            <person name="Oxley P.R."/>
            <person name="Ji L."/>
            <person name="Fetter-Pruneda I."/>
            <person name="McKenzie S.K."/>
            <person name="Li C."/>
            <person name="Hu H."/>
            <person name="Zhang G."/>
            <person name="Kronauer D.J."/>
        </authorList>
    </citation>
    <scope>NUCLEOTIDE SEQUENCE [LARGE SCALE GENOMIC DNA]</scope>
</reference>
<gene>
    <name evidence="1" type="ORF">X777_11670</name>
</gene>
<name>A0A026W157_OOCBI</name>
<dbReference type="EMBL" id="KK107499">
    <property type="protein sequence ID" value="EZA49797.1"/>
    <property type="molecule type" value="Genomic_DNA"/>
</dbReference>
<proteinExistence type="predicted"/>
<keyword evidence="2" id="KW-1185">Reference proteome</keyword>
<organism evidence="1 2">
    <name type="scientific">Ooceraea biroi</name>
    <name type="common">Clonal raider ant</name>
    <name type="synonym">Cerapachys biroi</name>
    <dbReference type="NCBI Taxonomy" id="2015173"/>
    <lineage>
        <taxon>Eukaryota</taxon>
        <taxon>Metazoa</taxon>
        <taxon>Ecdysozoa</taxon>
        <taxon>Arthropoda</taxon>
        <taxon>Hexapoda</taxon>
        <taxon>Insecta</taxon>
        <taxon>Pterygota</taxon>
        <taxon>Neoptera</taxon>
        <taxon>Endopterygota</taxon>
        <taxon>Hymenoptera</taxon>
        <taxon>Apocrita</taxon>
        <taxon>Aculeata</taxon>
        <taxon>Formicoidea</taxon>
        <taxon>Formicidae</taxon>
        <taxon>Dorylinae</taxon>
        <taxon>Ooceraea</taxon>
    </lineage>
</organism>
<protein>
    <submittedName>
        <fullName evidence="1">Uncharacterized protein</fullName>
    </submittedName>
</protein>